<dbReference type="PROSITE" id="PS00624">
    <property type="entry name" value="GMC_OXRED_2"/>
    <property type="match status" value="1"/>
</dbReference>
<evidence type="ECO:0000256" key="6">
    <source>
        <dbReference type="ARBA" id="ARBA00023002"/>
    </source>
</evidence>
<evidence type="ECO:0000259" key="10">
    <source>
        <dbReference type="PROSITE" id="PS00623"/>
    </source>
</evidence>
<dbReference type="Pfam" id="PF05199">
    <property type="entry name" value="GMC_oxred_C"/>
    <property type="match status" value="1"/>
</dbReference>
<evidence type="ECO:0000259" key="11">
    <source>
        <dbReference type="PROSITE" id="PS00624"/>
    </source>
</evidence>
<feature type="domain" description="Glucose-methanol-choline oxidoreductase N-terminal" evidence="10">
    <location>
        <begin position="91"/>
        <end position="114"/>
    </location>
</feature>
<dbReference type="EMBL" id="KB468124">
    <property type="protein sequence ID" value="PCH42171.1"/>
    <property type="molecule type" value="Genomic_DNA"/>
</dbReference>
<protein>
    <submittedName>
        <fullName evidence="12">GMC oxidoreductase</fullName>
    </submittedName>
</protein>
<dbReference type="STRING" id="742152.A0A2H3JJZ2"/>
<dbReference type="AlphaFoldDB" id="A0A2H3JJZ2"/>
<evidence type="ECO:0000256" key="4">
    <source>
        <dbReference type="ARBA" id="ARBA00022729"/>
    </source>
</evidence>
<dbReference type="SUPFAM" id="SSF54373">
    <property type="entry name" value="FAD-linked reductases, C-terminal domain"/>
    <property type="match status" value="1"/>
</dbReference>
<dbReference type="PROSITE" id="PS00623">
    <property type="entry name" value="GMC_OXRED_1"/>
    <property type="match status" value="1"/>
</dbReference>
<dbReference type="InterPro" id="IPR000172">
    <property type="entry name" value="GMC_OxRdtase_N"/>
</dbReference>
<evidence type="ECO:0000256" key="3">
    <source>
        <dbReference type="ARBA" id="ARBA00022630"/>
    </source>
</evidence>
<dbReference type="GO" id="GO:0050660">
    <property type="term" value="F:flavin adenine dinucleotide binding"/>
    <property type="evidence" value="ECO:0007669"/>
    <property type="project" value="InterPro"/>
</dbReference>
<evidence type="ECO:0000256" key="8">
    <source>
        <dbReference type="PIRSR" id="PIRSR000137-2"/>
    </source>
</evidence>
<feature type="domain" description="Glucose-methanol-choline oxidoreductase N-terminal" evidence="11">
    <location>
        <begin position="284"/>
        <end position="298"/>
    </location>
</feature>
<evidence type="ECO:0000313" key="12">
    <source>
        <dbReference type="EMBL" id="PCH42171.1"/>
    </source>
</evidence>
<dbReference type="Gene3D" id="3.50.50.60">
    <property type="entry name" value="FAD/NAD(P)-binding domain"/>
    <property type="match status" value="1"/>
</dbReference>
<feature type="active site" description="Proton donor" evidence="7">
    <location>
        <position position="542"/>
    </location>
</feature>
<keyword evidence="4" id="KW-0732">Signal</keyword>
<dbReference type="PANTHER" id="PTHR11552:SF201">
    <property type="entry name" value="GLUCOSE-METHANOL-CHOLINE OXIDOREDUCTASE N-TERMINAL DOMAIN-CONTAINING PROTEIN"/>
    <property type="match status" value="1"/>
</dbReference>
<organism evidence="12 13">
    <name type="scientific">Wolfiporia cocos (strain MD-104)</name>
    <name type="common">Brown rot fungus</name>
    <dbReference type="NCBI Taxonomy" id="742152"/>
    <lineage>
        <taxon>Eukaryota</taxon>
        <taxon>Fungi</taxon>
        <taxon>Dikarya</taxon>
        <taxon>Basidiomycota</taxon>
        <taxon>Agaricomycotina</taxon>
        <taxon>Agaricomycetes</taxon>
        <taxon>Polyporales</taxon>
        <taxon>Phaeolaceae</taxon>
        <taxon>Wolfiporia</taxon>
    </lineage>
</organism>
<dbReference type="InterPro" id="IPR007867">
    <property type="entry name" value="GMC_OxRtase_C"/>
</dbReference>
<evidence type="ECO:0000313" key="13">
    <source>
        <dbReference type="Proteomes" id="UP000218811"/>
    </source>
</evidence>
<dbReference type="OMA" id="YSTTWHT"/>
<dbReference type="Proteomes" id="UP000218811">
    <property type="component" value="Unassembled WGS sequence"/>
</dbReference>
<keyword evidence="5 8" id="KW-0274">FAD</keyword>
<feature type="active site" description="Proton acceptor" evidence="7">
    <location>
        <position position="585"/>
    </location>
</feature>
<reference evidence="12 13" key="1">
    <citation type="journal article" date="2012" name="Science">
        <title>The Paleozoic origin of enzymatic lignin decomposition reconstructed from 31 fungal genomes.</title>
        <authorList>
            <person name="Floudas D."/>
            <person name="Binder M."/>
            <person name="Riley R."/>
            <person name="Barry K."/>
            <person name="Blanchette R.A."/>
            <person name="Henrissat B."/>
            <person name="Martinez A.T."/>
            <person name="Otillar R."/>
            <person name="Spatafora J.W."/>
            <person name="Yadav J.S."/>
            <person name="Aerts A."/>
            <person name="Benoit I."/>
            <person name="Boyd A."/>
            <person name="Carlson A."/>
            <person name="Copeland A."/>
            <person name="Coutinho P.M."/>
            <person name="de Vries R.P."/>
            <person name="Ferreira P."/>
            <person name="Findley K."/>
            <person name="Foster B."/>
            <person name="Gaskell J."/>
            <person name="Glotzer D."/>
            <person name="Gorecki P."/>
            <person name="Heitman J."/>
            <person name="Hesse C."/>
            <person name="Hori C."/>
            <person name="Igarashi K."/>
            <person name="Jurgens J.A."/>
            <person name="Kallen N."/>
            <person name="Kersten P."/>
            <person name="Kohler A."/>
            <person name="Kuees U."/>
            <person name="Kumar T.K.A."/>
            <person name="Kuo A."/>
            <person name="LaButti K."/>
            <person name="Larrondo L.F."/>
            <person name="Lindquist E."/>
            <person name="Ling A."/>
            <person name="Lombard V."/>
            <person name="Lucas S."/>
            <person name="Lundell T."/>
            <person name="Martin R."/>
            <person name="McLaughlin D.J."/>
            <person name="Morgenstern I."/>
            <person name="Morin E."/>
            <person name="Murat C."/>
            <person name="Nagy L.G."/>
            <person name="Nolan M."/>
            <person name="Ohm R.A."/>
            <person name="Patyshakuliyeva A."/>
            <person name="Rokas A."/>
            <person name="Ruiz-Duenas F.J."/>
            <person name="Sabat G."/>
            <person name="Salamov A."/>
            <person name="Samejima M."/>
            <person name="Schmutz J."/>
            <person name="Slot J.C."/>
            <person name="St John F."/>
            <person name="Stenlid J."/>
            <person name="Sun H."/>
            <person name="Sun S."/>
            <person name="Syed K."/>
            <person name="Tsang A."/>
            <person name="Wiebenga A."/>
            <person name="Young D."/>
            <person name="Pisabarro A."/>
            <person name="Eastwood D.C."/>
            <person name="Martin F."/>
            <person name="Cullen D."/>
            <person name="Grigoriev I.V."/>
            <person name="Hibbett D.S."/>
        </authorList>
    </citation>
    <scope>NUCLEOTIDE SEQUENCE [LARGE SCALE GENOMIC DNA]</scope>
    <source>
        <strain evidence="12 13">MD-104</strain>
    </source>
</reference>
<dbReference type="InterPro" id="IPR036188">
    <property type="entry name" value="FAD/NAD-bd_sf"/>
</dbReference>
<keyword evidence="13" id="KW-1185">Reference proteome</keyword>
<comment type="similarity">
    <text evidence="2 9">Belongs to the GMC oxidoreductase family.</text>
</comment>
<name>A0A2H3JJZ2_WOLCO</name>
<gene>
    <name evidence="12" type="ORF">WOLCODRAFT_137742</name>
</gene>
<proteinExistence type="inferred from homology"/>
<dbReference type="PIRSF" id="PIRSF000137">
    <property type="entry name" value="Alcohol_oxidase"/>
    <property type="match status" value="1"/>
</dbReference>
<keyword evidence="3 9" id="KW-0285">Flavoprotein</keyword>
<dbReference type="Gene3D" id="3.30.560.10">
    <property type="entry name" value="Glucose Oxidase, domain 3"/>
    <property type="match status" value="1"/>
</dbReference>
<comment type="cofactor">
    <cofactor evidence="1 8">
        <name>FAD</name>
        <dbReference type="ChEBI" id="CHEBI:57692"/>
    </cofactor>
</comment>
<keyword evidence="6" id="KW-0560">Oxidoreductase</keyword>
<dbReference type="OrthoDB" id="269227at2759"/>
<accession>A0A2H3JJZ2</accession>
<dbReference type="GO" id="GO:0016614">
    <property type="term" value="F:oxidoreductase activity, acting on CH-OH group of donors"/>
    <property type="evidence" value="ECO:0007669"/>
    <property type="project" value="InterPro"/>
</dbReference>
<sequence length="605" mass="66593">MAAQISDVSGKSFDYIIIGGGTAGLTVANRLVEDPFKSVLVLEAGEANLDDPKILLGGGFGSIFGDEKYDWAFTTLPQKYANNRRMALPRGKGLGGSSAVNFYVWCKPPAADIDAWEELGNPGWNWEAHQKYALRAEEFSAASEEQLEHYAHMHNAEFRGKNGAIKTTPPGKTLQVSKMLLDTLQKQGVPLLEDPYGGNVTGCWIAASSLDRKNQWNRSYAATAYYIPNKDKPNFTVLTEAFGARVLFDTEKSGDDLVATGVEFVHKGKRYIAHATKEVICSAGALKSPQILELSGIGRRDVLEKIGVPVKVELPGVGENLQDHTMVGISYELDPKVAHETVDLFRNPEQAKEQLRLRDLDQDNAHRIGVSGFSYIPLQISSPNAVQNIIDGVTKHIEEQKKNGKLPPGLAEQYDIQLRMLQDRSLPDIELIAFPAHLTPLTAPEKDKPYLTVLCVIQHPFSRGWVHAKNNDPLDQPDIDGRVFENPYDLEIFLESAKFAKRIAETEPMKSGCIREIDPGASAKTDDELKEYLKNACSTCFHACGSASMLPRDKNGVVDPKLRVYGTKNLRVADLSVAPMEIAAHTQAAAYAIAEQLADILLEKI</sequence>
<evidence type="ECO:0000256" key="1">
    <source>
        <dbReference type="ARBA" id="ARBA00001974"/>
    </source>
</evidence>
<evidence type="ECO:0000256" key="5">
    <source>
        <dbReference type="ARBA" id="ARBA00022827"/>
    </source>
</evidence>
<evidence type="ECO:0000256" key="9">
    <source>
        <dbReference type="RuleBase" id="RU003968"/>
    </source>
</evidence>
<dbReference type="SUPFAM" id="SSF51905">
    <property type="entry name" value="FAD/NAD(P)-binding domain"/>
    <property type="match status" value="1"/>
</dbReference>
<evidence type="ECO:0000256" key="2">
    <source>
        <dbReference type="ARBA" id="ARBA00010790"/>
    </source>
</evidence>
<dbReference type="PANTHER" id="PTHR11552">
    <property type="entry name" value="GLUCOSE-METHANOL-CHOLINE GMC OXIDOREDUCTASE"/>
    <property type="match status" value="1"/>
</dbReference>
<dbReference type="Pfam" id="PF00732">
    <property type="entry name" value="GMC_oxred_N"/>
    <property type="match status" value="1"/>
</dbReference>
<dbReference type="InterPro" id="IPR012132">
    <property type="entry name" value="GMC_OxRdtase"/>
</dbReference>
<evidence type="ECO:0000256" key="7">
    <source>
        <dbReference type="PIRSR" id="PIRSR000137-1"/>
    </source>
</evidence>
<feature type="binding site" evidence="8">
    <location>
        <begin position="101"/>
        <end position="104"/>
    </location>
    <ligand>
        <name>FAD</name>
        <dbReference type="ChEBI" id="CHEBI:57692"/>
    </ligand>
</feature>